<dbReference type="SUPFAM" id="SSF51735">
    <property type="entry name" value="NAD(P)-binding Rossmann-fold domains"/>
    <property type="match status" value="1"/>
</dbReference>
<organism evidence="5 6">
    <name type="scientific">Nocardioides nanhaiensis</name>
    <dbReference type="NCBI Taxonomy" id="1476871"/>
    <lineage>
        <taxon>Bacteria</taxon>
        <taxon>Bacillati</taxon>
        <taxon>Actinomycetota</taxon>
        <taxon>Actinomycetes</taxon>
        <taxon>Propionibacteriales</taxon>
        <taxon>Nocardioidaceae</taxon>
        <taxon>Nocardioides</taxon>
    </lineage>
</organism>
<dbReference type="Proteomes" id="UP001500621">
    <property type="component" value="Unassembled WGS sequence"/>
</dbReference>
<evidence type="ECO:0000256" key="3">
    <source>
        <dbReference type="SAM" id="MobiDB-lite"/>
    </source>
</evidence>
<comment type="similarity">
    <text evidence="1">Belongs to the short-chain dehydrogenases/reductases (SDR) family.</text>
</comment>
<gene>
    <name evidence="5" type="ORF">GCM10023226_02550</name>
</gene>
<proteinExistence type="inferred from homology"/>
<name>A0ABP8VSI2_9ACTN</name>
<evidence type="ECO:0000256" key="2">
    <source>
        <dbReference type="ARBA" id="ARBA00023002"/>
    </source>
</evidence>
<feature type="region of interest" description="Disordered" evidence="3">
    <location>
        <begin position="264"/>
        <end position="301"/>
    </location>
</feature>
<dbReference type="Pfam" id="PF00106">
    <property type="entry name" value="adh_short"/>
    <property type="match status" value="1"/>
</dbReference>
<accession>A0ABP8VSI2</accession>
<dbReference type="PANTHER" id="PTHR44196">
    <property type="entry name" value="DEHYDROGENASE/REDUCTASE SDR FAMILY MEMBER 7B"/>
    <property type="match status" value="1"/>
</dbReference>
<protein>
    <submittedName>
        <fullName evidence="5">SDR family oxidoreductase</fullName>
    </submittedName>
</protein>
<dbReference type="PANTHER" id="PTHR44196:SF1">
    <property type="entry name" value="DEHYDROGENASE_REDUCTASE SDR FAMILY MEMBER 7B"/>
    <property type="match status" value="1"/>
</dbReference>
<keyword evidence="6" id="KW-1185">Reference proteome</keyword>
<evidence type="ECO:0000313" key="5">
    <source>
        <dbReference type="EMBL" id="GAA4669616.1"/>
    </source>
</evidence>
<dbReference type="InterPro" id="IPR002347">
    <property type="entry name" value="SDR_fam"/>
</dbReference>
<keyword evidence="2" id="KW-0560">Oxidoreductase</keyword>
<reference evidence="6" key="1">
    <citation type="journal article" date="2019" name="Int. J. Syst. Evol. Microbiol.">
        <title>The Global Catalogue of Microorganisms (GCM) 10K type strain sequencing project: providing services to taxonomists for standard genome sequencing and annotation.</title>
        <authorList>
            <consortium name="The Broad Institute Genomics Platform"/>
            <consortium name="The Broad Institute Genome Sequencing Center for Infectious Disease"/>
            <person name="Wu L."/>
            <person name="Ma J."/>
        </authorList>
    </citation>
    <scope>NUCLEOTIDE SEQUENCE [LARGE SCALE GENOMIC DNA]</scope>
    <source>
        <strain evidence="6">JCM 18127</strain>
    </source>
</reference>
<dbReference type="SMART" id="SM00822">
    <property type="entry name" value="PKS_KR"/>
    <property type="match status" value="1"/>
</dbReference>
<dbReference type="PRINTS" id="PR01397">
    <property type="entry name" value="DHBDHDRGNASE"/>
</dbReference>
<dbReference type="InterPro" id="IPR057326">
    <property type="entry name" value="KR_dom"/>
</dbReference>
<evidence type="ECO:0000256" key="1">
    <source>
        <dbReference type="ARBA" id="ARBA00006484"/>
    </source>
</evidence>
<dbReference type="InterPro" id="IPR036291">
    <property type="entry name" value="NAD(P)-bd_dom_sf"/>
</dbReference>
<dbReference type="InterPro" id="IPR003560">
    <property type="entry name" value="DHB_DH"/>
</dbReference>
<evidence type="ECO:0000259" key="4">
    <source>
        <dbReference type="SMART" id="SM00822"/>
    </source>
</evidence>
<dbReference type="EMBL" id="BAABIM010000001">
    <property type="protein sequence ID" value="GAA4669616.1"/>
    <property type="molecule type" value="Genomic_DNA"/>
</dbReference>
<sequence length="301" mass="31360">MLVVGAGSGIGLATARRLSARGDRVVLVGRHAGRLHEVAADLPGPTLVAAADITDAAALEEAFAAAERTFGHVDGVVTTAQPMAYGTLEQVPPEVLARMSEVAVVGTAHLARAALPRFRAAGGGTLVVVSSLLAEIAVPSLGAYCAAKWGQLGLVRSLQGELRAEPRLHASLVLPGAVDTPIYHQAATYAGSAGSAPPPVVGPERVAEAVVGCLDRPRRLRHVGPVNLPTVAGFRLAPWLYDRIAPVLVRRVLLRGPATAPHPGNVFTATPEGESLRGGWTAGGRLRQPGGRARWRRRRRG</sequence>
<dbReference type="Gene3D" id="3.40.50.720">
    <property type="entry name" value="NAD(P)-binding Rossmann-like Domain"/>
    <property type="match status" value="1"/>
</dbReference>
<feature type="domain" description="Ketoreductase" evidence="4">
    <location>
        <begin position="2"/>
        <end position="181"/>
    </location>
</feature>
<comment type="caution">
    <text evidence="5">The sequence shown here is derived from an EMBL/GenBank/DDBJ whole genome shotgun (WGS) entry which is preliminary data.</text>
</comment>
<evidence type="ECO:0000313" key="6">
    <source>
        <dbReference type="Proteomes" id="UP001500621"/>
    </source>
</evidence>